<gene>
    <name evidence="1" type="ORF">UFOVP616_37</name>
</gene>
<sequence length="131" mass="14359">MSSLPMTVNAVKSAKVLTDKERAFVEAYVMSDGNKEQSLIDAGYSAEYPRQYASALLRKPHIMQGILEETGMKLVSSAPKALATLQRLMDAKSDYVALEAARDVLDRSGFKSAEKHDHRIAGDVSIQIDLS</sequence>
<dbReference type="Gene3D" id="1.10.10.1400">
    <property type="entry name" value="Terminase, small subunit, N-terminal DNA-binding domain, HTH motif"/>
    <property type="match status" value="1"/>
</dbReference>
<dbReference type="GO" id="GO:0051276">
    <property type="term" value="P:chromosome organization"/>
    <property type="evidence" value="ECO:0007669"/>
    <property type="project" value="InterPro"/>
</dbReference>
<proteinExistence type="predicted"/>
<dbReference type="EMBL" id="LR796590">
    <property type="protein sequence ID" value="CAB4152949.1"/>
    <property type="molecule type" value="Genomic_DNA"/>
</dbReference>
<reference evidence="1" key="1">
    <citation type="submission" date="2020-04" db="EMBL/GenBank/DDBJ databases">
        <authorList>
            <person name="Chiriac C."/>
            <person name="Salcher M."/>
            <person name="Ghai R."/>
            <person name="Kavagutti S V."/>
        </authorList>
    </citation>
    <scope>NUCLEOTIDE SEQUENCE</scope>
</reference>
<dbReference type="InterPro" id="IPR038713">
    <property type="entry name" value="Terminase_Gp1_N_sf"/>
</dbReference>
<evidence type="ECO:0000313" key="1">
    <source>
        <dbReference type="EMBL" id="CAB4152949.1"/>
    </source>
</evidence>
<dbReference type="Pfam" id="PF03592">
    <property type="entry name" value="Terminase_2"/>
    <property type="match status" value="1"/>
</dbReference>
<organism evidence="1">
    <name type="scientific">uncultured Caudovirales phage</name>
    <dbReference type="NCBI Taxonomy" id="2100421"/>
    <lineage>
        <taxon>Viruses</taxon>
        <taxon>Duplodnaviria</taxon>
        <taxon>Heunggongvirae</taxon>
        <taxon>Uroviricota</taxon>
        <taxon>Caudoviricetes</taxon>
        <taxon>Peduoviridae</taxon>
        <taxon>Maltschvirus</taxon>
        <taxon>Maltschvirus maltsch</taxon>
    </lineage>
</organism>
<dbReference type="InterPro" id="IPR005335">
    <property type="entry name" value="Terminase_ssu"/>
</dbReference>
<name>A0A6J5NBJ6_9CAUD</name>
<accession>A0A6J5NBJ6</accession>
<protein>
    <submittedName>
        <fullName evidence="1">Terminase small subunit</fullName>
    </submittedName>
</protein>